<evidence type="ECO:0008006" key="3">
    <source>
        <dbReference type="Google" id="ProtNLM"/>
    </source>
</evidence>
<feature type="transmembrane region" description="Helical" evidence="1">
    <location>
        <begin position="71"/>
        <end position="98"/>
    </location>
</feature>
<name>A0A6J4LZM7_9BACT</name>
<gene>
    <name evidence="2" type="ORF">AVDCRST_MAG40-2624</name>
</gene>
<dbReference type="Pfam" id="PF06170">
    <property type="entry name" value="DUF983"/>
    <property type="match status" value="1"/>
</dbReference>
<protein>
    <recommendedName>
        <fullName evidence="3">DUF983 domain-containing protein</fullName>
    </recommendedName>
</protein>
<feature type="transmembrane region" description="Helical" evidence="1">
    <location>
        <begin position="110"/>
        <end position="131"/>
    </location>
</feature>
<dbReference type="InterPro" id="IPR009325">
    <property type="entry name" value="DUF983"/>
</dbReference>
<proteinExistence type="predicted"/>
<reference evidence="2" key="1">
    <citation type="submission" date="2020-02" db="EMBL/GenBank/DDBJ databases">
        <authorList>
            <person name="Meier V. D."/>
        </authorList>
    </citation>
    <scope>NUCLEOTIDE SEQUENCE</scope>
    <source>
        <strain evidence="2">AVDCRST_MAG40</strain>
    </source>
</reference>
<accession>A0A6J4LZM7</accession>
<keyword evidence="1" id="KW-1133">Transmembrane helix</keyword>
<organism evidence="2">
    <name type="scientific">uncultured Gemmatimonadaceae bacterium</name>
    <dbReference type="NCBI Taxonomy" id="246130"/>
    <lineage>
        <taxon>Bacteria</taxon>
        <taxon>Pseudomonadati</taxon>
        <taxon>Gemmatimonadota</taxon>
        <taxon>Gemmatimonadia</taxon>
        <taxon>Gemmatimonadales</taxon>
        <taxon>Gemmatimonadaceae</taxon>
        <taxon>environmental samples</taxon>
    </lineage>
</organism>
<evidence type="ECO:0000313" key="2">
    <source>
        <dbReference type="EMBL" id="CAA9345761.1"/>
    </source>
</evidence>
<keyword evidence="1" id="KW-0472">Membrane</keyword>
<sequence length="147" mass="16258">MDKLPYVPPAQRATESPLEIPRFRQALVLLGRALRLRCPHCGRGKVMAGWRDARERCDVCGLRFSRGDAEYYSAGVMLANIAVAEGLFALVFVAVLVATWPEVPWDALTWGSVVLMLVLPVALYPFCKVLWLAGDVLIRPVTGDDFA</sequence>
<dbReference type="EMBL" id="CADCTX010000741">
    <property type="protein sequence ID" value="CAA9345761.1"/>
    <property type="molecule type" value="Genomic_DNA"/>
</dbReference>
<keyword evidence="1" id="KW-0812">Transmembrane</keyword>
<dbReference type="AlphaFoldDB" id="A0A6J4LZM7"/>
<evidence type="ECO:0000256" key="1">
    <source>
        <dbReference type="SAM" id="Phobius"/>
    </source>
</evidence>